<keyword evidence="1" id="KW-0812">Transmembrane</keyword>
<reference evidence="2 3" key="1">
    <citation type="submission" date="2024-10" db="EMBL/GenBank/DDBJ databases">
        <authorList>
            <person name="Ratan Roy A."/>
            <person name="Morales Sandoval P.H."/>
            <person name="De Los Santos Villalobos S."/>
            <person name="Chakraborty S."/>
            <person name="Mukherjee J."/>
        </authorList>
    </citation>
    <scope>NUCLEOTIDE SEQUENCE [LARGE SCALE GENOMIC DNA]</scope>
    <source>
        <strain evidence="2 3">S1</strain>
    </source>
</reference>
<sequence length="280" mass="30986">MALESSWQEMLTSVEIAAHKLTRSLKREKAFSSRVNQTSAQTLWLAGLTGFVLATSNWRLLAAMSVGIGSIRLINWLADEAHWQLFEQSCEKLWLQLKQPTVMTAASGLAMSIAAYGVLSLWSAVDNPWLALGLLTPTGLSLATLALLLWQFKASAVHTSPESDPHQLLAQLTHSDPLRRLVAIQRLIYWLDPTSSQQTPYDLERSTAMRSQIIDCFRVLLVQESDPIVRNTLRAGLQATSATLPQLSQGAPPLQLESVARVSALRSPLRRSQTEYVESV</sequence>
<keyword evidence="3" id="KW-1185">Reference proteome</keyword>
<gene>
    <name evidence="2" type="ORF">ACFVKH_05415</name>
</gene>
<evidence type="ECO:0008006" key="4">
    <source>
        <dbReference type="Google" id="ProtNLM"/>
    </source>
</evidence>
<comment type="caution">
    <text evidence="2">The sequence shown here is derived from an EMBL/GenBank/DDBJ whole genome shotgun (WGS) entry which is preliminary data.</text>
</comment>
<proteinExistence type="predicted"/>
<feature type="transmembrane region" description="Helical" evidence="1">
    <location>
        <begin position="43"/>
        <end position="62"/>
    </location>
</feature>
<feature type="transmembrane region" description="Helical" evidence="1">
    <location>
        <begin position="129"/>
        <end position="150"/>
    </location>
</feature>
<feature type="transmembrane region" description="Helical" evidence="1">
    <location>
        <begin position="102"/>
        <end position="123"/>
    </location>
</feature>
<evidence type="ECO:0000313" key="3">
    <source>
        <dbReference type="Proteomes" id="UP001600165"/>
    </source>
</evidence>
<name>A0ABW6IC26_9CYAN</name>
<dbReference type="EMBL" id="JBHZOL010000031">
    <property type="protein sequence ID" value="MFE4105706.1"/>
    <property type="molecule type" value="Genomic_DNA"/>
</dbReference>
<keyword evidence="1" id="KW-0472">Membrane</keyword>
<evidence type="ECO:0000256" key="1">
    <source>
        <dbReference type="SAM" id="Phobius"/>
    </source>
</evidence>
<evidence type="ECO:0000313" key="2">
    <source>
        <dbReference type="EMBL" id="MFE4105706.1"/>
    </source>
</evidence>
<protein>
    <recommendedName>
        <fullName evidence="4">Armadillo-type fold-containing protein</fullName>
    </recommendedName>
</protein>
<dbReference type="RefSeq" id="WP_377962754.1">
    <property type="nucleotide sequence ID" value="NZ_JBHZOL010000031.1"/>
</dbReference>
<keyword evidence="1" id="KW-1133">Transmembrane helix</keyword>
<accession>A0ABW6IC26</accession>
<organism evidence="2 3">
    <name type="scientific">Almyronema epifaneia S1</name>
    <dbReference type="NCBI Taxonomy" id="2991925"/>
    <lineage>
        <taxon>Bacteria</taxon>
        <taxon>Bacillati</taxon>
        <taxon>Cyanobacteriota</taxon>
        <taxon>Cyanophyceae</taxon>
        <taxon>Nodosilineales</taxon>
        <taxon>Nodosilineaceae</taxon>
        <taxon>Almyronema</taxon>
        <taxon>Almyronema epifaneia</taxon>
    </lineage>
</organism>
<dbReference type="Proteomes" id="UP001600165">
    <property type="component" value="Unassembled WGS sequence"/>
</dbReference>